<dbReference type="EMBL" id="MH362766">
    <property type="protein sequence ID" value="AXC34267.1"/>
    <property type="molecule type" value="Genomic_DNA"/>
</dbReference>
<keyword evidence="3" id="KW-1185">Reference proteome</keyword>
<name>A0A2Z5H389_9CAUD</name>
<organism evidence="2 3">
    <name type="scientific">Escherichia phage Halfdan</name>
    <dbReference type="NCBI Taxonomy" id="2234092"/>
    <lineage>
        <taxon>Viruses</taxon>
        <taxon>Duplodnaviria</taxon>
        <taxon>Heunggongvirae</taxon>
        <taxon>Uroviricota</taxon>
        <taxon>Caudoviricetes</taxon>
        <taxon>Halfdanvirus</taxon>
        <taxon>Halfdanvirus halfdan</taxon>
    </lineage>
</organism>
<protein>
    <recommendedName>
        <fullName evidence="4">Head-tail joining protein</fullName>
    </recommendedName>
</protein>
<dbReference type="GeneID" id="79513859"/>
<proteinExistence type="predicted"/>
<reference evidence="3" key="1">
    <citation type="submission" date="2018-05" db="EMBL/GenBank/DDBJ databases">
        <title>Exploring Bacteriophages for Innovative Applications.</title>
        <authorList>
            <person name="Olsen N.S."/>
            <person name="Kot W."/>
            <person name="Hansen L.H."/>
        </authorList>
    </citation>
    <scope>NUCLEOTIDE SEQUENCE [LARGE SCALE GENOMIC DNA]</scope>
</reference>
<evidence type="ECO:0000313" key="2">
    <source>
        <dbReference type="EMBL" id="AXC34267.1"/>
    </source>
</evidence>
<dbReference type="Proteomes" id="UP000252726">
    <property type="component" value="Segment"/>
</dbReference>
<sequence length="129" mass="14300">MGVYDRQIATAKRLIAKYGESVTWHSAPPSQPADDDTPWNGTDVPPIDRPGIKVAFFPTNSSIGQLIRFMRNSDVPTGNELGYMAQVPFEISSLDTLTRGDGSVYRIKNIDPIRPNGEGVILYTLEFQE</sequence>
<evidence type="ECO:0008006" key="4">
    <source>
        <dbReference type="Google" id="ProtNLM"/>
    </source>
</evidence>
<dbReference type="KEGG" id="vg:79513859"/>
<evidence type="ECO:0000256" key="1">
    <source>
        <dbReference type="SAM" id="MobiDB-lite"/>
    </source>
</evidence>
<dbReference type="RefSeq" id="YP_010731738.1">
    <property type="nucleotide sequence ID" value="NC_072811.1"/>
</dbReference>
<feature type="region of interest" description="Disordered" evidence="1">
    <location>
        <begin position="24"/>
        <end position="45"/>
    </location>
</feature>
<evidence type="ECO:0000313" key="3">
    <source>
        <dbReference type="Proteomes" id="UP000252726"/>
    </source>
</evidence>
<accession>A0A2Z5H389</accession>